<dbReference type="EMBL" id="BDCR01000001">
    <property type="protein sequence ID" value="GAT62355.1"/>
    <property type="molecule type" value="Genomic_DNA"/>
</dbReference>
<feature type="transmembrane region" description="Helical" evidence="1">
    <location>
        <begin position="68"/>
        <end position="93"/>
    </location>
</feature>
<name>A0A161LDM2_9BACT</name>
<evidence type="ECO:0000313" key="3">
    <source>
        <dbReference type="Proteomes" id="UP000076586"/>
    </source>
</evidence>
<dbReference type="SUPFAM" id="SSF48371">
    <property type="entry name" value="ARM repeat"/>
    <property type="match status" value="1"/>
</dbReference>
<evidence type="ECO:0008006" key="4">
    <source>
        <dbReference type="Google" id="ProtNLM"/>
    </source>
</evidence>
<dbReference type="AlphaFoldDB" id="A0A161LDM2"/>
<protein>
    <recommendedName>
        <fullName evidence="4">HEAT repeat-containing protein</fullName>
    </recommendedName>
</protein>
<dbReference type="InterPro" id="IPR016024">
    <property type="entry name" value="ARM-type_fold"/>
</dbReference>
<comment type="caution">
    <text evidence="2">The sequence shown here is derived from an EMBL/GenBank/DDBJ whole genome shotgun (WGS) entry which is preliminary data.</text>
</comment>
<keyword evidence="1" id="KW-0812">Transmembrane</keyword>
<organism evidence="2 3">
    <name type="scientific">Paludibacter jiangxiensis</name>
    <dbReference type="NCBI Taxonomy" id="681398"/>
    <lineage>
        <taxon>Bacteria</taxon>
        <taxon>Pseudomonadati</taxon>
        <taxon>Bacteroidota</taxon>
        <taxon>Bacteroidia</taxon>
        <taxon>Bacteroidales</taxon>
        <taxon>Paludibacteraceae</taxon>
        <taxon>Paludibacter</taxon>
    </lineage>
</organism>
<keyword evidence="1" id="KW-1133">Transmembrane helix</keyword>
<reference evidence="3" key="2">
    <citation type="journal article" date="2017" name="Genome Announc.">
        <title>Draft genome sequence of Paludibacter jiangxiensis NM7(T), a propionate-producing fermentative bacterium.</title>
        <authorList>
            <person name="Qiu Y.-L."/>
            <person name="Tourlousse D.M."/>
            <person name="Matsuura N."/>
            <person name="Ohashi A."/>
            <person name="Sekiguchi Y."/>
        </authorList>
    </citation>
    <scope>NUCLEOTIDE SEQUENCE [LARGE SCALE GENOMIC DNA]</scope>
    <source>
        <strain evidence="3">NM7</strain>
    </source>
</reference>
<accession>A0A161LDM2</accession>
<dbReference type="RefSeq" id="WP_068702465.1">
    <property type="nucleotide sequence ID" value="NZ_BDCR01000001.1"/>
</dbReference>
<gene>
    <name evidence="2" type="ORF">PJIAN_1948</name>
</gene>
<sequence>MLRKYKAVAVFITAMILLLAFSSIVKSWLMHETWFLEGNNAFDWLHDLGRYLMTTIETSQHQSVLLAWLFPILFTALILTAVNIATIALFILLRRWGSIRFWHRKNLIREKVQASIIEYLYGNSESALEQMKQLKKQTLVEEIISLRKQITGPKTENLQHLFYQLGLDTFVVHKINSARWFNKVLYIDAAQWMQVYAAFELIQPYQYAGNPHLRNVAQMACVNLDTGQAFAFLNIIDQSLPIWHQILLHKTMVRSSLPLPDFYSFLHSENASVIIFALNMIRLFSQKGSKEEIIQLVTHHDPVVRRNALRVVRDLDIYEAIPVVKQNFLGETLRVQVGMIQALSLDKPQETFEFYRNIWQDTPRRLQAEILKHVSPGLQAMLLKDMEPEQIEQK</sequence>
<dbReference type="OrthoDB" id="1410183at2"/>
<dbReference type="STRING" id="681398.PJIAN_1948"/>
<proteinExistence type="predicted"/>
<evidence type="ECO:0000256" key="1">
    <source>
        <dbReference type="SAM" id="Phobius"/>
    </source>
</evidence>
<dbReference type="Proteomes" id="UP000076586">
    <property type="component" value="Unassembled WGS sequence"/>
</dbReference>
<keyword evidence="3" id="KW-1185">Reference proteome</keyword>
<reference evidence="3" key="1">
    <citation type="submission" date="2016-04" db="EMBL/GenBank/DDBJ databases">
        <title>Draft genome sequence of Paludibacter jiangxiensis strain NM7.</title>
        <authorList>
            <person name="Qiu Y."/>
            <person name="Matsuura N."/>
            <person name="Ohashi A."/>
            <person name="Tourlousse M.D."/>
            <person name="Sekiguchi Y."/>
        </authorList>
    </citation>
    <scope>NUCLEOTIDE SEQUENCE [LARGE SCALE GENOMIC DNA]</scope>
    <source>
        <strain evidence="3">NM7</strain>
    </source>
</reference>
<keyword evidence="1" id="KW-0472">Membrane</keyword>
<evidence type="ECO:0000313" key="2">
    <source>
        <dbReference type="EMBL" id="GAT62355.1"/>
    </source>
</evidence>